<sequence>MSRWIIKMLLNGAALLLISSWFHSIHVANFTVALWATLILGMVNTVIRPILLFFTFPLQVLTIGLFWFVINAVTFALTAYFIDGFEVGPWPDNIGTVIVAAALMSIFGYLIEVVVGMKKEKRL</sequence>
<keyword evidence="1" id="KW-0812">Transmembrane</keyword>
<feature type="transmembrane region" description="Helical" evidence="1">
    <location>
        <begin position="94"/>
        <end position="115"/>
    </location>
</feature>
<comment type="caution">
    <text evidence="2">The sequence shown here is derived from an EMBL/GenBank/DDBJ whole genome shotgun (WGS) entry which is preliminary data.</text>
</comment>
<proteinExistence type="predicted"/>
<dbReference type="Proteomes" id="UP000240419">
    <property type="component" value="Unassembled WGS sequence"/>
</dbReference>
<dbReference type="Pfam" id="PF04020">
    <property type="entry name" value="Phage_holin_4_2"/>
    <property type="match status" value="1"/>
</dbReference>
<organism evidence="2 3">
    <name type="scientific">Brevibacillus fortis</name>
    <dbReference type="NCBI Taxonomy" id="2126352"/>
    <lineage>
        <taxon>Bacteria</taxon>
        <taxon>Bacillati</taxon>
        <taxon>Bacillota</taxon>
        <taxon>Bacilli</taxon>
        <taxon>Bacillales</taxon>
        <taxon>Paenibacillaceae</taxon>
        <taxon>Brevibacillus</taxon>
    </lineage>
</organism>
<evidence type="ECO:0000313" key="2">
    <source>
        <dbReference type="EMBL" id="PSJ98402.1"/>
    </source>
</evidence>
<dbReference type="InterPro" id="IPR007165">
    <property type="entry name" value="Phage_holin_4_2"/>
</dbReference>
<feature type="transmembrane region" description="Helical" evidence="1">
    <location>
        <begin position="34"/>
        <end position="54"/>
    </location>
</feature>
<dbReference type="AlphaFoldDB" id="A0A2P7VGS4"/>
<dbReference type="PANTHER" id="PTHR37309">
    <property type="entry name" value="SLR0284 PROTEIN"/>
    <property type="match status" value="1"/>
</dbReference>
<evidence type="ECO:0000256" key="1">
    <source>
        <dbReference type="SAM" id="Phobius"/>
    </source>
</evidence>
<keyword evidence="1" id="KW-0472">Membrane</keyword>
<dbReference type="OrthoDB" id="7205479at2"/>
<keyword evidence="1" id="KW-1133">Transmembrane helix</keyword>
<protein>
    <submittedName>
        <fullName evidence="2">Phage holin family protein</fullName>
    </submittedName>
</protein>
<evidence type="ECO:0000313" key="3">
    <source>
        <dbReference type="Proteomes" id="UP000240419"/>
    </source>
</evidence>
<dbReference type="EMBL" id="PXZM01000008">
    <property type="protein sequence ID" value="PSJ98402.1"/>
    <property type="molecule type" value="Genomic_DNA"/>
</dbReference>
<gene>
    <name evidence="2" type="ORF">C7R93_06830</name>
</gene>
<keyword evidence="3" id="KW-1185">Reference proteome</keyword>
<dbReference type="PANTHER" id="PTHR37309:SF1">
    <property type="entry name" value="SLR0284 PROTEIN"/>
    <property type="match status" value="1"/>
</dbReference>
<accession>A0A2P7VGS4</accession>
<dbReference type="RefSeq" id="WP_106838103.1">
    <property type="nucleotide sequence ID" value="NZ_JBCNIW010000006.1"/>
</dbReference>
<reference evidence="2 3" key="1">
    <citation type="submission" date="2018-03" db="EMBL/GenBank/DDBJ databases">
        <title>Brevisbacillus phylogenomics.</title>
        <authorList>
            <person name="Dunlap C."/>
        </authorList>
    </citation>
    <scope>NUCLEOTIDE SEQUENCE [LARGE SCALE GENOMIC DNA]</scope>
    <source>
        <strain evidence="2 3">NRRL NRS-1210</strain>
    </source>
</reference>
<feature type="transmembrane region" description="Helical" evidence="1">
    <location>
        <begin position="61"/>
        <end position="82"/>
    </location>
</feature>
<name>A0A2P7VGS4_9BACL</name>